<organism evidence="7 8">
    <name type="scientific">Pseudolycoriella hygida</name>
    <dbReference type="NCBI Taxonomy" id="35572"/>
    <lineage>
        <taxon>Eukaryota</taxon>
        <taxon>Metazoa</taxon>
        <taxon>Ecdysozoa</taxon>
        <taxon>Arthropoda</taxon>
        <taxon>Hexapoda</taxon>
        <taxon>Insecta</taxon>
        <taxon>Pterygota</taxon>
        <taxon>Neoptera</taxon>
        <taxon>Endopterygota</taxon>
        <taxon>Diptera</taxon>
        <taxon>Nematocera</taxon>
        <taxon>Sciaroidea</taxon>
        <taxon>Sciaridae</taxon>
        <taxon>Pseudolycoriella</taxon>
    </lineage>
</organism>
<keyword evidence="4" id="KW-0560">Oxidoreductase</keyword>
<comment type="caution">
    <text evidence="7">The sequence shown here is derived from an EMBL/GenBank/DDBJ whole genome shotgun (WGS) entry which is preliminary data.</text>
</comment>
<evidence type="ECO:0000256" key="1">
    <source>
        <dbReference type="ARBA" id="ARBA00001974"/>
    </source>
</evidence>
<feature type="non-terminal residue" evidence="7">
    <location>
        <position position="143"/>
    </location>
</feature>
<keyword evidence="2" id="KW-0285">Flavoprotein</keyword>
<dbReference type="AlphaFoldDB" id="A0A9Q0N4A9"/>
<dbReference type="Proteomes" id="UP001151699">
    <property type="component" value="Chromosome B"/>
</dbReference>
<keyword evidence="3" id="KW-0274">FAD</keyword>
<gene>
    <name evidence="7" type="primary">oxnad1_1</name>
    <name evidence="7" type="ORF">Bhyg_08223</name>
</gene>
<evidence type="ECO:0000256" key="3">
    <source>
        <dbReference type="ARBA" id="ARBA00022827"/>
    </source>
</evidence>
<reference evidence="7" key="1">
    <citation type="submission" date="2022-07" db="EMBL/GenBank/DDBJ databases">
        <authorList>
            <person name="Trinca V."/>
            <person name="Uliana J.V.C."/>
            <person name="Torres T.T."/>
            <person name="Ward R.J."/>
            <person name="Monesi N."/>
        </authorList>
    </citation>
    <scope>NUCLEOTIDE SEQUENCE</scope>
    <source>
        <strain evidence="7">HSMRA1968</strain>
        <tissue evidence="7">Whole embryos</tissue>
    </source>
</reference>
<dbReference type="GO" id="GO:0005739">
    <property type="term" value="C:mitochondrion"/>
    <property type="evidence" value="ECO:0007669"/>
    <property type="project" value="TreeGrafter"/>
</dbReference>
<evidence type="ECO:0000259" key="6">
    <source>
        <dbReference type="Pfam" id="PF00175"/>
    </source>
</evidence>
<feature type="domain" description="Oxidoreductase FAD/NAD(P)-binding" evidence="6">
    <location>
        <begin position="8"/>
        <end position="127"/>
    </location>
</feature>
<dbReference type="InterPro" id="IPR001433">
    <property type="entry name" value="OxRdtase_FAD/NAD-bd"/>
</dbReference>
<sequence>TAGKNILLIGGGVGINPLASIITQIQDYRKNIGGESFRSCLMFSAKTIAELLFKDSFDKFAMEDNNFTVQYFVTSEDKNLKNIGRITKADVESCLMNNLQVRIGTEEANEKTLVYVCGPPPMIEDVQDILKSLAIENLLLEKW</sequence>
<feature type="non-terminal residue" evidence="7">
    <location>
        <position position="1"/>
    </location>
</feature>
<evidence type="ECO:0000256" key="5">
    <source>
        <dbReference type="ARBA" id="ARBA00023027"/>
    </source>
</evidence>
<dbReference type="OrthoDB" id="436496at2759"/>
<proteinExistence type="predicted"/>
<evidence type="ECO:0000313" key="8">
    <source>
        <dbReference type="Proteomes" id="UP001151699"/>
    </source>
</evidence>
<evidence type="ECO:0000256" key="4">
    <source>
        <dbReference type="ARBA" id="ARBA00023002"/>
    </source>
</evidence>
<dbReference type="PANTHER" id="PTHR46505">
    <property type="entry name" value="OXIDOREDUCTASE NAD-BINDING DOMAIN-CONTAINING PROTEIN 1"/>
    <property type="match status" value="1"/>
</dbReference>
<protein>
    <submittedName>
        <fullName evidence="7">Oxidoreductase NAD-binding domain-containing protein 1</fullName>
    </submittedName>
</protein>
<dbReference type="PRINTS" id="PR00371">
    <property type="entry name" value="FPNCR"/>
</dbReference>
<dbReference type="Gene3D" id="3.40.50.80">
    <property type="entry name" value="Nucleotide-binding domain of ferredoxin-NADP reductase (FNR) module"/>
    <property type="match status" value="1"/>
</dbReference>
<dbReference type="PRINTS" id="PR00406">
    <property type="entry name" value="CYTB5RDTASE"/>
</dbReference>
<evidence type="ECO:0000313" key="7">
    <source>
        <dbReference type="EMBL" id="KAJ6643265.1"/>
    </source>
</evidence>
<dbReference type="Pfam" id="PF00175">
    <property type="entry name" value="NAD_binding_1"/>
    <property type="match status" value="1"/>
</dbReference>
<name>A0A9Q0N4A9_9DIPT</name>
<dbReference type="InterPro" id="IPR039261">
    <property type="entry name" value="FNR_nucleotide-bd"/>
</dbReference>
<comment type="cofactor">
    <cofactor evidence="1">
        <name>FAD</name>
        <dbReference type="ChEBI" id="CHEBI:57692"/>
    </cofactor>
</comment>
<dbReference type="GO" id="GO:0016491">
    <property type="term" value="F:oxidoreductase activity"/>
    <property type="evidence" value="ECO:0007669"/>
    <property type="project" value="UniProtKB-KW"/>
</dbReference>
<dbReference type="PANTHER" id="PTHR46505:SF1">
    <property type="entry name" value="OXIDOREDUCTASE NAD-BINDING DOMAIN-CONTAINING PROTEIN 1"/>
    <property type="match status" value="1"/>
</dbReference>
<dbReference type="EMBL" id="WJQU01000002">
    <property type="protein sequence ID" value="KAJ6643265.1"/>
    <property type="molecule type" value="Genomic_DNA"/>
</dbReference>
<accession>A0A9Q0N4A9</accession>
<dbReference type="InterPro" id="IPR052128">
    <property type="entry name" value="Oxidoreductase_NAD-binding"/>
</dbReference>
<dbReference type="SUPFAM" id="SSF52343">
    <property type="entry name" value="Ferredoxin reductase-like, C-terminal NADP-linked domain"/>
    <property type="match status" value="1"/>
</dbReference>
<evidence type="ECO:0000256" key="2">
    <source>
        <dbReference type="ARBA" id="ARBA00022630"/>
    </source>
</evidence>
<keyword evidence="8" id="KW-1185">Reference proteome</keyword>
<dbReference type="InterPro" id="IPR001709">
    <property type="entry name" value="Flavoprot_Pyr_Nucl_cyt_Rdtase"/>
</dbReference>
<keyword evidence="5" id="KW-0520">NAD</keyword>